<keyword evidence="19" id="KW-1185">Reference proteome</keyword>
<keyword evidence="8" id="KW-0521">NADP</keyword>
<dbReference type="Gene3D" id="3.40.50.720">
    <property type="entry name" value="NAD(P)-binding Rossmann-like Domain"/>
    <property type="match status" value="1"/>
</dbReference>
<evidence type="ECO:0000256" key="10">
    <source>
        <dbReference type="ARBA" id="ARBA00022989"/>
    </source>
</evidence>
<evidence type="ECO:0000256" key="9">
    <source>
        <dbReference type="ARBA" id="ARBA00022919"/>
    </source>
</evidence>
<comment type="similarity">
    <text evidence="4">Belongs to the short-chain dehydrogenases/reductases (SDR) family.</text>
</comment>
<keyword evidence="11" id="KW-0560">Oxidoreductase</keyword>
<keyword evidence="6" id="KW-0547">Nucleotide-binding</keyword>
<dbReference type="GO" id="GO:0047560">
    <property type="term" value="F:3-dehydrosphinganine reductase activity"/>
    <property type="evidence" value="ECO:0007669"/>
    <property type="project" value="UniProtKB-EC"/>
</dbReference>
<evidence type="ECO:0000256" key="3">
    <source>
        <dbReference type="ARBA" id="ARBA00004991"/>
    </source>
</evidence>
<dbReference type="Pfam" id="PF00106">
    <property type="entry name" value="adh_short"/>
    <property type="match status" value="1"/>
</dbReference>
<dbReference type="GO" id="GO:0030148">
    <property type="term" value="P:sphingolipid biosynthetic process"/>
    <property type="evidence" value="ECO:0007669"/>
    <property type="project" value="InterPro"/>
</dbReference>
<dbReference type="EMBL" id="MU253976">
    <property type="protein sequence ID" value="KAG9243449.1"/>
    <property type="molecule type" value="Genomic_DNA"/>
</dbReference>
<dbReference type="InterPro" id="IPR036291">
    <property type="entry name" value="NAD(P)-bd_dom_sf"/>
</dbReference>
<dbReference type="InterPro" id="IPR045022">
    <property type="entry name" value="KDSR-like"/>
</dbReference>
<protein>
    <recommendedName>
        <fullName evidence="14">3-dehydrosphinganine reductase</fullName>
        <ecNumber evidence="14">1.1.1.102</ecNumber>
    </recommendedName>
</protein>
<proteinExistence type="inferred from homology"/>
<evidence type="ECO:0000256" key="16">
    <source>
        <dbReference type="ARBA" id="ARBA00048930"/>
    </source>
</evidence>
<feature type="transmembrane region" description="Helical" evidence="17">
    <location>
        <begin position="295"/>
        <end position="315"/>
    </location>
</feature>
<comment type="caution">
    <text evidence="18">The sequence shown here is derived from an EMBL/GenBank/DDBJ whole genome shotgun (WGS) entry which is preliminary data.</text>
</comment>
<reference evidence="18" key="1">
    <citation type="journal article" date="2021" name="IMA Fungus">
        <title>Genomic characterization of three marine fungi, including Emericellopsis atlantica sp. nov. with signatures of a generalist lifestyle and marine biomass degradation.</title>
        <authorList>
            <person name="Hagestad O.C."/>
            <person name="Hou L."/>
            <person name="Andersen J.H."/>
            <person name="Hansen E.H."/>
            <person name="Altermark B."/>
            <person name="Li C."/>
            <person name="Kuhnert E."/>
            <person name="Cox R.J."/>
            <person name="Crous P.W."/>
            <person name="Spatafora J.W."/>
            <person name="Lail K."/>
            <person name="Amirebrahimi M."/>
            <person name="Lipzen A."/>
            <person name="Pangilinan J."/>
            <person name="Andreopoulos W."/>
            <person name="Hayes R.D."/>
            <person name="Ng V."/>
            <person name="Grigoriev I.V."/>
            <person name="Jackson S.A."/>
            <person name="Sutton T.D.S."/>
            <person name="Dobson A.D.W."/>
            <person name="Rama T."/>
        </authorList>
    </citation>
    <scope>NUCLEOTIDE SEQUENCE</scope>
    <source>
        <strain evidence="18">TRa3180A</strain>
    </source>
</reference>
<evidence type="ECO:0000313" key="18">
    <source>
        <dbReference type="EMBL" id="KAG9243449.1"/>
    </source>
</evidence>
<comment type="function">
    <text evidence="15">Catalyzes the reduction of 3'-oxosphinganine (3-ketodihydrosphingosine/KDS) to sphinganine (dihydrosphingosine/DHS), the second step of de novo sphingolipid biosynthesis.</text>
</comment>
<organism evidence="18 19">
    <name type="scientific">Calycina marina</name>
    <dbReference type="NCBI Taxonomy" id="1763456"/>
    <lineage>
        <taxon>Eukaryota</taxon>
        <taxon>Fungi</taxon>
        <taxon>Dikarya</taxon>
        <taxon>Ascomycota</taxon>
        <taxon>Pezizomycotina</taxon>
        <taxon>Leotiomycetes</taxon>
        <taxon>Helotiales</taxon>
        <taxon>Pezizellaceae</taxon>
        <taxon>Calycina</taxon>
    </lineage>
</organism>
<comment type="pathway">
    <text evidence="3">Sphingolipid metabolism.</text>
</comment>
<dbReference type="PANTHER" id="PTHR43550:SF3">
    <property type="entry name" value="3-KETODIHYDROSPHINGOSINE REDUCTASE"/>
    <property type="match status" value="1"/>
</dbReference>
<dbReference type="PANTHER" id="PTHR43550">
    <property type="entry name" value="3-KETODIHYDROSPHINGOSINE REDUCTASE"/>
    <property type="match status" value="1"/>
</dbReference>
<dbReference type="FunFam" id="3.40.50.720:FF:000456">
    <property type="entry name" value="3-ketodihydrosphingosine reductase tsc10"/>
    <property type="match status" value="1"/>
</dbReference>
<comment type="catalytic activity">
    <reaction evidence="16">
        <text>sphinganine + NADP(+) = 3-oxosphinganine + NADPH + H(+)</text>
        <dbReference type="Rhea" id="RHEA:22640"/>
        <dbReference type="ChEBI" id="CHEBI:15378"/>
        <dbReference type="ChEBI" id="CHEBI:57783"/>
        <dbReference type="ChEBI" id="CHEBI:57817"/>
        <dbReference type="ChEBI" id="CHEBI:58299"/>
        <dbReference type="ChEBI" id="CHEBI:58349"/>
        <dbReference type="EC" id="1.1.1.102"/>
    </reaction>
    <physiologicalReaction direction="right-to-left" evidence="16">
        <dbReference type="Rhea" id="RHEA:22642"/>
    </physiologicalReaction>
</comment>
<dbReference type="OrthoDB" id="10267115at2759"/>
<dbReference type="GO" id="GO:0005789">
    <property type="term" value="C:endoplasmic reticulum membrane"/>
    <property type="evidence" value="ECO:0007669"/>
    <property type="project" value="UniProtKB-SubCell"/>
</dbReference>
<evidence type="ECO:0000256" key="7">
    <source>
        <dbReference type="ARBA" id="ARBA00022824"/>
    </source>
</evidence>
<comment type="subcellular location">
    <subcellularLocation>
        <location evidence="1">Endoplasmic reticulum membrane</location>
    </subcellularLocation>
</comment>
<keyword evidence="10 17" id="KW-1133">Transmembrane helix</keyword>
<comment type="pathway">
    <text evidence="2">Lipid metabolism; sphingolipid metabolism.</text>
</comment>
<evidence type="ECO:0000256" key="2">
    <source>
        <dbReference type="ARBA" id="ARBA00004760"/>
    </source>
</evidence>
<evidence type="ECO:0000256" key="8">
    <source>
        <dbReference type="ARBA" id="ARBA00022857"/>
    </source>
</evidence>
<sequence length="330" mass="36170">MGVFMFQNHFPVKGRTVLITGGSKGMGLEVGRQLAEKGANVVIVARDLSKLEEGIKYIQEGAVSPETQRFHHVGADLTAPEESVRVIFEVTEWNDGNAPDVVWCCAGSSHPTLFIDTPVSILKSSMDSNYFTSLYMAHAILKAWLRPEHKAQGQSLVSTRSPPPSRHLIFTASFLSFFTFAGYSSYSPTKAALRSLSDTLSQEMNMYATANPQAPSVRLHTIFPASIFTESYKAENRVKSDITKILEEGDEGQTTTVVAQKSIQGLESGQELVTTTTLTRLVMCSVLGGSLRGGFLKALMDCFVAGFMGIVMIFVRGDMDSKARKWGKQY</sequence>
<dbReference type="Proteomes" id="UP000887226">
    <property type="component" value="Unassembled WGS sequence"/>
</dbReference>
<dbReference type="PRINTS" id="PR00081">
    <property type="entry name" value="GDHRDH"/>
</dbReference>
<evidence type="ECO:0000256" key="12">
    <source>
        <dbReference type="ARBA" id="ARBA00023098"/>
    </source>
</evidence>
<evidence type="ECO:0000256" key="11">
    <source>
        <dbReference type="ARBA" id="ARBA00023002"/>
    </source>
</evidence>
<dbReference type="EC" id="1.1.1.102" evidence="14"/>
<evidence type="ECO:0000256" key="5">
    <source>
        <dbReference type="ARBA" id="ARBA00022692"/>
    </source>
</evidence>
<evidence type="ECO:0000313" key="19">
    <source>
        <dbReference type="Proteomes" id="UP000887226"/>
    </source>
</evidence>
<gene>
    <name evidence="18" type="ORF">BJ878DRAFT_396856</name>
</gene>
<dbReference type="InterPro" id="IPR002347">
    <property type="entry name" value="SDR_fam"/>
</dbReference>
<evidence type="ECO:0000256" key="14">
    <source>
        <dbReference type="ARBA" id="ARBA00026112"/>
    </source>
</evidence>
<evidence type="ECO:0000256" key="15">
    <source>
        <dbReference type="ARBA" id="ARBA00044737"/>
    </source>
</evidence>
<evidence type="ECO:0000256" key="17">
    <source>
        <dbReference type="SAM" id="Phobius"/>
    </source>
</evidence>
<evidence type="ECO:0000256" key="13">
    <source>
        <dbReference type="ARBA" id="ARBA00023136"/>
    </source>
</evidence>
<evidence type="ECO:0000256" key="1">
    <source>
        <dbReference type="ARBA" id="ARBA00004586"/>
    </source>
</evidence>
<accession>A0A9P8CDW3</accession>
<dbReference type="GO" id="GO:0000166">
    <property type="term" value="F:nucleotide binding"/>
    <property type="evidence" value="ECO:0007669"/>
    <property type="project" value="UniProtKB-KW"/>
</dbReference>
<dbReference type="CDD" id="cd08939">
    <property type="entry name" value="KDSR-like_SDR_c"/>
    <property type="match status" value="1"/>
</dbReference>
<keyword evidence="13 17" id="KW-0472">Membrane</keyword>
<feature type="non-terminal residue" evidence="18">
    <location>
        <position position="330"/>
    </location>
</feature>
<keyword evidence="12" id="KW-0443">Lipid metabolism</keyword>
<dbReference type="AlphaFoldDB" id="A0A9P8CDW3"/>
<evidence type="ECO:0000256" key="4">
    <source>
        <dbReference type="ARBA" id="ARBA00006484"/>
    </source>
</evidence>
<name>A0A9P8CDW3_9HELO</name>
<dbReference type="SUPFAM" id="SSF51735">
    <property type="entry name" value="NAD(P)-binding Rossmann-fold domains"/>
    <property type="match status" value="1"/>
</dbReference>
<keyword evidence="7" id="KW-0256">Endoplasmic reticulum</keyword>
<keyword evidence="5 17" id="KW-0812">Transmembrane</keyword>
<evidence type="ECO:0000256" key="6">
    <source>
        <dbReference type="ARBA" id="ARBA00022741"/>
    </source>
</evidence>
<keyword evidence="9" id="KW-0746">Sphingolipid metabolism</keyword>
<dbReference type="GO" id="GO:0006666">
    <property type="term" value="P:3-keto-sphinganine metabolic process"/>
    <property type="evidence" value="ECO:0007669"/>
    <property type="project" value="InterPro"/>
</dbReference>